<feature type="transmembrane region" description="Helical" evidence="1">
    <location>
        <begin position="86"/>
        <end position="107"/>
    </location>
</feature>
<dbReference type="EMBL" id="VITV01000010">
    <property type="protein sequence ID" value="TWB68813.1"/>
    <property type="molecule type" value="Genomic_DNA"/>
</dbReference>
<name>A0A560JC87_9PROT</name>
<proteinExistence type="predicted"/>
<evidence type="ECO:0000256" key="1">
    <source>
        <dbReference type="SAM" id="Phobius"/>
    </source>
</evidence>
<keyword evidence="1" id="KW-0812">Transmembrane</keyword>
<comment type="caution">
    <text evidence="2">The sequence shown here is derived from an EMBL/GenBank/DDBJ whole genome shotgun (WGS) entry which is preliminary data.</text>
</comment>
<dbReference type="AlphaFoldDB" id="A0A560JC87"/>
<gene>
    <name evidence="2" type="ORF">FBZ87_110122</name>
</gene>
<accession>A0A560JC87</accession>
<evidence type="ECO:0000313" key="3">
    <source>
        <dbReference type="Proteomes" id="UP000320516"/>
    </source>
</evidence>
<organism evidence="2 3">
    <name type="scientific">Nitrospirillum amazonense</name>
    <dbReference type="NCBI Taxonomy" id="28077"/>
    <lineage>
        <taxon>Bacteria</taxon>
        <taxon>Pseudomonadati</taxon>
        <taxon>Pseudomonadota</taxon>
        <taxon>Alphaproteobacteria</taxon>
        <taxon>Rhodospirillales</taxon>
        <taxon>Azospirillaceae</taxon>
        <taxon>Nitrospirillum</taxon>
    </lineage>
</organism>
<evidence type="ECO:0000313" key="2">
    <source>
        <dbReference type="EMBL" id="TWB68813.1"/>
    </source>
</evidence>
<feature type="transmembrane region" description="Helical" evidence="1">
    <location>
        <begin position="56"/>
        <end position="80"/>
    </location>
</feature>
<protein>
    <submittedName>
        <fullName evidence="2">Uncharacterized protein</fullName>
    </submittedName>
</protein>
<reference evidence="2 3" key="1">
    <citation type="submission" date="2019-06" db="EMBL/GenBank/DDBJ databases">
        <title>Genomic Encyclopedia of Type Strains, Phase IV (KMG-V): Genome sequencing to study the core and pangenomes of soil and plant-associated prokaryotes.</title>
        <authorList>
            <person name="Whitman W."/>
        </authorList>
    </citation>
    <scope>NUCLEOTIDE SEQUENCE [LARGE SCALE GENOMIC DNA]</scope>
    <source>
        <strain evidence="2 3">BR 12005</strain>
    </source>
</reference>
<keyword evidence="1" id="KW-0472">Membrane</keyword>
<keyword evidence="1" id="KW-1133">Transmembrane helix</keyword>
<feature type="transmembrane region" description="Helical" evidence="1">
    <location>
        <begin position="24"/>
        <end position="44"/>
    </location>
</feature>
<dbReference type="Proteomes" id="UP000320516">
    <property type="component" value="Unassembled WGS sequence"/>
</dbReference>
<sequence length="119" mass="12422">MKTDSQGGKPSRKTAVVLLKRDQAVMILDIIAALGLLAILAICVHGMRTPQKRPGFLLMAAVTLVAIGVLVADNLVAIGLVHGARFGAVILGVMGLINGALVLAQIVSGKPWNPRRPGR</sequence>